<dbReference type="OrthoDB" id="5191634at2"/>
<protein>
    <submittedName>
        <fullName evidence="1">Uncharacterized protein</fullName>
    </submittedName>
</protein>
<comment type="caution">
    <text evidence="1">The sequence shown here is derived from an EMBL/GenBank/DDBJ whole genome shotgun (WGS) entry which is preliminary data.</text>
</comment>
<evidence type="ECO:0000313" key="1">
    <source>
        <dbReference type="EMBL" id="TQL76867.1"/>
    </source>
</evidence>
<sequence>MSKKQRSRIKPVKEGYLPITELTSPMAASGSPFGDDVTFPLPVRSLNWEHSEPAGPHVGPH</sequence>
<dbReference type="EMBL" id="VFOW01000001">
    <property type="protein sequence ID" value="TQL76867.1"/>
    <property type="molecule type" value="Genomic_DNA"/>
</dbReference>
<reference evidence="1 2" key="1">
    <citation type="submission" date="2019-06" db="EMBL/GenBank/DDBJ databases">
        <title>Sequencing the genomes of 1000 actinobacteria strains.</title>
        <authorList>
            <person name="Klenk H.-P."/>
        </authorList>
    </citation>
    <scope>NUCLEOTIDE SEQUENCE [LARGE SCALE GENOMIC DNA]</scope>
    <source>
        <strain evidence="1 2">DSM 45928</strain>
    </source>
</reference>
<dbReference type="AlphaFoldDB" id="A0A543AWA3"/>
<evidence type="ECO:0000313" key="2">
    <source>
        <dbReference type="Proteomes" id="UP000317043"/>
    </source>
</evidence>
<dbReference type="Proteomes" id="UP000317043">
    <property type="component" value="Unassembled WGS sequence"/>
</dbReference>
<keyword evidence="2" id="KW-1185">Reference proteome</keyword>
<accession>A0A543AWA3</accession>
<dbReference type="RefSeq" id="WP_142038921.1">
    <property type="nucleotide sequence ID" value="NZ_JBHTGS010000001.1"/>
</dbReference>
<dbReference type="InParanoid" id="A0A543AWA3"/>
<gene>
    <name evidence="1" type="ORF">FB566_2409</name>
</gene>
<organism evidence="1 2">
    <name type="scientific">Stackebrandtia endophytica</name>
    <dbReference type="NCBI Taxonomy" id="1496996"/>
    <lineage>
        <taxon>Bacteria</taxon>
        <taxon>Bacillati</taxon>
        <taxon>Actinomycetota</taxon>
        <taxon>Actinomycetes</taxon>
        <taxon>Glycomycetales</taxon>
        <taxon>Glycomycetaceae</taxon>
        <taxon>Stackebrandtia</taxon>
    </lineage>
</organism>
<name>A0A543AWA3_9ACTN</name>
<proteinExistence type="predicted"/>